<proteinExistence type="predicted"/>
<dbReference type="Proteomes" id="UP001596258">
    <property type="component" value="Unassembled WGS sequence"/>
</dbReference>
<dbReference type="Gene3D" id="3.40.470.10">
    <property type="entry name" value="Uracil-DNA glycosylase-like domain"/>
    <property type="match status" value="1"/>
</dbReference>
<dbReference type="PANTHER" id="PTHR42160:SF1">
    <property type="entry name" value="URACIL-DNA GLYCOSYLASE SUPERFAMILY PROTEIN"/>
    <property type="match status" value="1"/>
</dbReference>
<feature type="domain" description="Uracil-DNA glycosylase-like" evidence="1">
    <location>
        <begin position="30"/>
        <end position="187"/>
    </location>
</feature>
<evidence type="ECO:0000259" key="1">
    <source>
        <dbReference type="SMART" id="SM00986"/>
    </source>
</evidence>
<dbReference type="InterPro" id="IPR047124">
    <property type="entry name" value="HI_0220.2"/>
</dbReference>
<dbReference type="CDD" id="cd10033">
    <property type="entry name" value="UDG_like"/>
    <property type="match status" value="1"/>
</dbReference>
<organism evidence="2 3">
    <name type="scientific">Levilactobacillus angrenensis</name>
    <dbReference type="NCBI Taxonomy" id="2486020"/>
    <lineage>
        <taxon>Bacteria</taxon>
        <taxon>Bacillati</taxon>
        <taxon>Bacillota</taxon>
        <taxon>Bacilli</taxon>
        <taxon>Lactobacillales</taxon>
        <taxon>Lactobacillaceae</taxon>
        <taxon>Levilactobacillus</taxon>
    </lineage>
</organism>
<gene>
    <name evidence="2" type="ORF">ACFP1M_09325</name>
</gene>
<dbReference type="Pfam" id="PF03167">
    <property type="entry name" value="UDG"/>
    <property type="match status" value="1"/>
</dbReference>
<dbReference type="SMART" id="SM00986">
    <property type="entry name" value="UDG"/>
    <property type="match status" value="1"/>
</dbReference>
<dbReference type="RefSeq" id="WP_125576247.1">
    <property type="nucleotide sequence ID" value="NZ_JBHSSO010000067.1"/>
</dbReference>
<reference evidence="3" key="1">
    <citation type="journal article" date="2019" name="Int. J. Syst. Evol. Microbiol.">
        <title>The Global Catalogue of Microorganisms (GCM) 10K type strain sequencing project: providing services to taxonomists for standard genome sequencing and annotation.</title>
        <authorList>
            <consortium name="The Broad Institute Genomics Platform"/>
            <consortium name="The Broad Institute Genome Sequencing Center for Infectious Disease"/>
            <person name="Wu L."/>
            <person name="Ma J."/>
        </authorList>
    </citation>
    <scope>NUCLEOTIDE SEQUENCE [LARGE SCALE GENOMIC DNA]</scope>
    <source>
        <strain evidence="3">CCM 8893</strain>
    </source>
</reference>
<protein>
    <submittedName>
        <fullName evidence="2">Uracil-DNA glycosylase family protein</fullName>
    </submittedName>
</protein>
<name>A0ABW1UAK0_9LACO</name>
<dbReference type="SMART" id="SM00987">
    <property type="entry name" value="UreE_C"/>
    <property type="match status" value="1"/>
</dbReference>
<accession>A0ABW1UAK0</accession>
<evidence type="ECO:0000313" key="2">
    <source>
        <dbReference type="EMBL" id="MFC6290369.1"/>
    </source>
</evidence>
<keyword evidence="3" id="KW-1185">Reference proteome</keyword>
<dbReference type="EMBL" id="JBHSSO010000067">
    <property type="protein sequence ID" value="MFC6290369.1"/>
    <property type="molecule type" value="Genomic_DNA"/>
</dbReference>
<dbReference type="InterPro" id="IPR036895">
    <property type="entry name" value="Uracil-DNA_glycosylase-like_sf"/>
</dbReference>
<dbReference type="InterPro" id="IPR005122">
    <property type="entry name" value="Uracil-DNA_glycosylase-like"/>
</dbReference>
<sequence>MTTSKADEIFQAIQADPMNQTFTQQGMLPLYHVAPHAEILLVSQAPSRQAQASMTFWDDASGNRLRDWMGVTKDQFYHSGKLAVLPLDFYYPGKHAHGGDLPPRKGFAEKWHAPLLELMPHIKLTLLIGQYAQKYYLPYREKTLTATVEHYADYLPDYFPLVHPSPLNYGWMHQHPWFTATVVPELQARVAAIMADN</sequence>
<dbReference type="PANTHER" id="PTHR42160">
    <property type="entry name" value="URACIL-DNA GLYCOSYLASE SUPERFAMILY PROTEIN"/>
    <property type="match status" value="1"/>
</dbReference>
<comment type="caution">
    <text evidence="2">The sequence shown here is derived from an EMBL/GenBank/DDBJ whole genome shotgun (WGS) entry which is preliminary data.</text>
</comment>
<evidence type="ECO:0000313" key="3">
    <source>
        <dbReference type="Proteomes" id="UP001596258"/>
    </source>
</evidence>
<dbReference type="SUPFAM" id="SSF52141">
    <property type="entry name" value="Uracil-DNA glycosylase-like"/>
    <property type="match status" value="1"/>
</dbReference>